<dbReference type="PANTHER" id="PTHR12526:SF630">
    <property type="entry name" value="GLYCOSYLTRANSFERASE"/>
    <property type="match status" value="1"/>
</dbReference>
<evidence type="ECO:0000259" key="1">
    <source>
        <dbReference type="Pfam" id="PF13439"/>
    </source>
</evidence>
<accession>A0A8J6UQ80</accession>
<protein>
    <submittedName>
        <fullName evidence="2">Glycosyltransferase</fullName>
    </submittedName>
</protein>
<dbReference type="Pfam" id="PF13439">
    <property type="entry name" value="Glyco_transf_4"/>
    <property type="match status" value="1"/>
</dbReference>
<dbReference type="SUPFAM" id="SSF53756">
    <property type="entry name" value="UDP-Glycosyltransferase/glycogen phosphorylase"/>
    <property type="match status" value="1"/>
</dbReference>
<dbReference type="InterPro" id="IPR028098">
    <property type="entry name" value="Glyco_trans_4-like_N"/>
</dbReference>
<dbReference type="GO" id="GO:0016757">
    <property type="term" value="F:glycosyltransferase activity"/>
    <property type="evidence" value="ECO:0007669"/>
    <property type="project" value="UniProtKB-ARBA"/>
</dbReference>
<gene>
    <name evidence="2" type="ORF">IC617_13815</name>
</gene>
<evidence type="ECO:0000313" key="3">
    <source>
        <dbReference type="Proteomes" id="UP000638014"/>
    </source>
</evidence>
<feature type="domain" description="Glycosyltransferase subfamily 4-like N-terminal" evidence="1">
    <location>
        <begin position="15"/>
        <end position="173"/>
    </location>
</feature>
<dbReference type="RefSeq" id="WP_191145575.1">
    <property type="nucleotide sequence ID" value="NZ_JACXAF010000018.1"/>
</dbReference>
<sequence>MSVKVLHVFGIMNRGGAELRTISGIEGMKRRGVEFDFLVLSGSKGVLDSSLIEQGCKIHYCKLGAKFPFQFIRILRQGQYDIVHSHVSLVSGIILALAKIVGINTTIAHFRSTHDVQHKSTFRKLRDFVLRRLLLLSASKILAVCQGAMDAFWPPSWRDNTKFSVIYNGFDIALPEFQKNFWAKYISGYSGQDVIVNVARMHEQKNHKGLAHIFSNFAQKNDDAQLVLIGKEDPHIKSMMIDIFKRYKCFDRVTFLGEKADVYPFVYHSSLMLFPSAWEGLPGAVIESACLGTPVVGSEIPGIVEISRQLNTVVTVPLDAPLEFWSSRIEELIQQPVDKEKSRNEFMSSDFRLEANIDQLYGAYRS</sequence>
<dbReference type="Proteomes" id="UP000638014">
    <property type="component" value="Unassembled WGS sequence"/>
</dbReference>
<organism evidence="2 3">
    <name type="scientific">Neiella litorisoli</name>
    <dbReference type="NCBI Taxonomy" id="2771431"/>
    <lineage>
        <taxon>Bacteria</taxon>
        <taxon>Pseudomonadati</taxon>
        <taxon>Pseudomonadota</taxon>
        <taxon>Gammaproteobacteria</taxon>
        <taxon>Alteromonadales</taxon>
        <taxon>Echinimonadaceae</taxon>
        <taxon>Neiella</taxon>
    </lineage>
</organism>
<dbReference type="Gene3D" id="3.40.50.2000">
    <property type="entry name" value="Glycogen Phosphorylase B"/>
    <property type="match status" value="2"/>
</dbReference>
<reference evidence="2" key="1">
    <citation type="submission" date="2020-09" db="EMBL/GenBank/DDBJ databases">
        <title>A novel bacterium of genus Neiella, isolated from South China Sea.</title>
        <authorList>
            <person name="Huang H."/>
            <person name="Mo K."/>
            <person name="Hu Y."/>
        </authorList>
    </citation>
    <scope>NUCLEOTIDE SEQUENCE</scope>
    <source>
        <strain evidence="2">HB171785</strain>
    </source>
</reference>
<comment type="caution">
    <text evidence="2">The sequence shown here is derived from an EMBL/GenBank/DDBJ whole genome shotgun (WGS) entry which is preliminary data.</text>
</comment>
<evidence type="ECO:0000313" key="2">
    <source>
        <dbReference type="EMBL" id="MBD1390512.1"/>
    </source>
</evidence>
<dbReference type="AlphaFoldDB" id="A0A8J6UQ80"/>
<dbReference type="EMBL" id="JACXAF010000018">
    <property type="protein sequence ID" value="MBD1390512.1"/>
    <property type="molecule type" value="Genomic_DNA"/>
</dbReference>
<dbReference type="PANTHER" id="PTHR12526">
    <property type="entry name" value="GLYCOSYLTRANSFERASE"/>
    <property type="match status" value="1"/>
</dbReference>
<dbReference type="Pfam" id="PF13692">
    <property type="entry name" value="Glyco_trans_1_4"/>
    <property type="match status" value="1"/>
</dbReference>
<name>A0A8J6UQ80_9GAMM</name>
<keyword evidence="3" id="KW-1185">Reference proteome</keyword>
<proteinExistence type="predicted"/>